<feature type="transmembrane region" description="Helical" evidence="6">
    <location>
        <begin position="491"/>
        <end position="510"/>
    </location>
</feature>
<feature type="transmembrane region" description="Helical" evidence="6">
    <location>
        <begin position="428"/>
        <end position="447"/>
    </location>
</feature>
<dbReference type="AlphaFoldDB" id="M7SI18"/>
<evidence type="ECO:0000256" key="5">
    <source>
        <dbReference type="SAM" id="MobiDB-lite"/>
    </source>
</evidence>
<gene>
    <name evidence="8" type="ORF">UCREL1_7040</name>
</gene>
<evidence type="ECO:0000256" key="4">
    <source>
        <dbReference type="ARBA" id="ARBA00023136"/>
    </source>
</evidence>
<feature type="domain" description="Major facilitator superfamily (MFS) profile" evidence="7">
    <location>
        <begin position="58"/>
        <end position="548"/>
    </location>
</feature>
<dbReference type="GO" id="GO:0005886">
    <property type="term" value="C:plasma membrane"/>
    <property type="evidence" value="ECO:0007669"/>
    <property type="project" value="TreeGrafter"/>
</dbReference>
<dbReference type="PANTHER" id="PTHR23502:SF34">
    <property type="entry name" value="PROTEIN HOL1"/>
    <property type="match status" value="1"/>
</dbReference>
<keyword evidence="9" id="KW-1185">Reference proteome</keyword>
<dbReference type="PANTHER" id="PTHR23502">
    <property type="entry name" value="MAJOR FACILITATOR SUPERFAMILY"/>
    <property type="match status" value="1"/>
</dbReference>
<keyword evidence="3 6" id="KW-1133">Transmembrane helix</keyword>
<feature type="transmembrane region" description="Helical" evidence="6">
    <location>
        <begin position="132"/>
        <end position="149"/>
    </location>
</feature>
<feature type="compositionally biased region" description="Basic and acidic residues" evidence="5">
    <location>
        <begin position="279"/>
        <end position="292"/>
    </location>
</feature>
<dbReference type="OrthoDB" id="5215911at2759"/>
<feature type="transmembrane region" description="Helical" evidence="6">
    <location>
        <begin position="161"/>
        <end position="184"/>
    </location>
</feature>
<evidence type="ECO:0000313" key="8">
    <source>
        <dbReference type="EMBL" id="EMR65964.1"/>
    </source>
</evidence>
<feature type="region of interest" description="Disordered" evidence="5">
    <location>
        <begin position="279"/>
        <end position="305"/>
    </location>
</feature>
<feature type="transmembrane region" description="Helical" evidence="6">
    <location>
        <begin position="101"/>
        <end position="120"/>
    </location>
</feature>
<dbReference type="Gene3D" id="1.20.1250.20">
    <property type="entry name" value="MFS general substrate transporter like domains"/>
    <property type="match status" value="1"/>
</dbReference>
<protein>
    <submittedName>
        <fullName evidence="8">Putative mfs transporter protein</fullName>
    </submittedName>
</protein>
<feature type="transmembrane region" description="Helical" evidence="6">
    <location>
        <begin position="56"/>
        <end position="81"/>
    </location>
</feature>
<organism evidence="8 9">
    <name type="scientific">Eutypa lata (strain UCR-EL1)</name>
    <name type="common">Grapevine dieback disease fungus</name>
    <name type="synonym">Eutypa armeniacae</name>
    <dbReference type="NCBI Taxonomy" id="1287681"/>
    <lineage>
        <taxon>Eukaryota</taxon>
        <taxon>Fungi</taxon>
        <taxon>Dikarya</taxon>
        <taxon>Ascomycota</taxon>
        <taxon>Pezizomycotina</taxon>
        <taxon>Sordariomycetes</taxon>
        <taxon>Xylariomycetidae</taxon>
        <taxon>Xylariales</taxon>
        <taxon>Diatrypaceae</taxon>
        <taxon>Eutypa</taxon>
    </lineage>
</organism>
<dbReference type="OMA" id="HQRGYGM"/>
<reference evidence="9" key="1">
    <citation type="journal article" date="2013" name="Genome Announc.">
        <title>Draft genome sequence of the grapevine dieback fungus Eutypa lata UCR-EL1.</title>
        <authorList>
            <person name="Blanco-Ulate B."/>
            <person name="Rolshausen P.E."/>
            <person name="Cantu D."/>
        </authorList>
    </citation>
    <scope>NUCLEOTIDE SEQUENCE [LARGE SCALE GENOMIC DNA]</scope>
    <source>
        <strain evidence="9">UCR-EL1</strain>
    </source>
</reference>
<accession>M7SI18</accession>
<feature type="transmembrane region" description="Helical" evidence="6">
    <location>
        <begin position="522"/>
        <end position="543"/>
    </location>
</feature>
<evidence type="ECO:0000256" key="1">
    <source>
        <dbReference type="ARBA" id="ARBA00004141"/>
    </source>
</evidence>
<dbReference type="Proteomes" id="UP000012174">
    <property type="component" value="Unassembled WGS sequence"/>
</dbReference>
<feature type="transmembrane region" description="Helical" evidence="6">
    <location>
        <begin position="453"/>
        <end position="479"/>
    </location>
</feature>
<dbReference type="eggNOG" id="KOG0255">
    <property type="taxonomic scope" value="Eukaryota"/>
</dbReference>
<evidence type="ECO:0000256" key="6">
    <source>
        <dbReference type="SAM" id="Phobius"/>
    </source>
</evidence>
<feature type="transmembrane region" description="Helical" evidence="6">
    <location>
        <begin position="341"/>
        <end position="366"/>
    </location>
</feature>
<evidence type="ECO:0000256" key="2">
    <source>
        <dbReference type="ARBA" id="ARBA00022692"/>
    </source>
</evidence>
<keyword evidence="4 6" id="KW-0472">Membrane</keyword>
<evidence type="ECO:0000256" key="3">
    <source>
        <dbReference type="ARBA" id="ARBA00022989"/>
    </source>
</evidence>
<dbReference type="KEGG" id="ela:UCREL1_7040"/>
<evidence type="ECO:0000259" key="7">
    <source>
        <dbReference type="PROSITE" id="PS50850"/>
    </source>
</evidence>
<dbReference type="InterPro" id="IPR020846">
    <property type="entry name" value="MFS_dom"/>
</dbReference>
<dbReference type="Pfam" id="PF07690">
    <property type="entry name" value="MFS_1"/>
    <property type="match status" value="1"/>
</dbReference>
<evidence type="ECO:0000313" key="9">
    <source>
        <dbReference type="Proteomes" id="UP000012174"/>
    </source>
</evidence>
<keyword evidence="2 6" id="KW-0812">Transmembrane</keyword>
<name>M7SI18_EUTLA</name>
<dbReference type="HOGENOM" id="CLU_008455_13_6_1"/>
<dbReference type="EMBL" id="KB706742">
    <property type="protein sequence ID" value="EMR65964.1"/>
    <property type="molecule type" value="Genomic_DNA"/>
</dbReference>
<dbReference type="InterPro" id="IPR036259">
    <property type="entry name" value="MFS_trans_sf"/>
</dbReference>
<comment type="subcellular location">
    <subcellularLocation>
        <location evidence="1">Membrane</location>
        <topology evidence="1">Multi-pass membrane protein</topology>
    </subcellularLocation>
</comment>
<dbReference type="InterPro" id="IPR011701">
    <property type="entry name" value="MFS"/>
</dbReference>
<proteinExistence type="predicted"/>
<dbReference type="SUPFAM" id="SSF103473">
    <property type="entry name" value="MFS general substrate transporter"/>
    <property type="match status" value="1"/>
</dbReference>
<dbReference type="PROSITE" id="PS50850">
    <property type="entry name" value="MFS"/>
    <property type="match status" value="1"/>
</dbReference>
<feature type="transmembrane region" description="Helical" evidence="6">
    <location>
        <begin position="191"/>
        <end position="214"/>
    </location>
</feature>
<dbReference type="GO" id="GO:0022857">
    <property type="term" value="F:transmembrane transporter activity"/>
    <property type="evidence" value="ECO:0007669"/>
    <property type="project" value="InterPro"/>
</dbReference>
<feature type="transmembrane region" description="Helical" evidence="6">
    <location>
        <begin position="386"/>
        <end position="407"/>
    </location>
</feature>
<sequence length="571" mass="62630">MQAAVNRDLEVDKMGEANTTFGSLRLRNAATNEIILIPTPSNDPNDPLNWSPVFRYYVAILVCAAIFFCNFLAAGPSVAIVEITSDFFGPPGPDFAQHISSASYFFTTTALLQGMGNLVWMPLIVKFGRRPAYVASFTLYVVTAAWAGGATSYGSELGARILMGFASGAAECLAPLTIADMFFLHERGTVMAIYTCALSAGVAGGIIISGLVTINHDWRYIYWVSVSLIGACVVLVYFTFPETYYKRDASVAGAATALDPEILEDVHLRGEGEIHNKEHDKEIPRLSHDENRQSPNNVLKPEDSMASGDCIPEKKSYIQSLALWTGTYTSETLAKLIIRPIVLLVLPPVLWATLVMSVTIGFLVAITSNFASAFESAYGFEPWQSGLCFISGLVGNFIGIFAGGKMSDMVADFFTKRNNGIREPEMRLPAILISLITGPLALLLYGAGIDRNLHWMCPTVGLGLLSFSIVQATNVTLVYTIDSYRPVAGEITVTQLAFKSAFGFLLSFYTNPWINQSGYLNAFGAMAGISGGVIIMFVPFYFYGRRIRHVTWHWKFVKRLAHWDEDREVGE</sequence>
<feature type="transmembrane region" description="Helical" evidence="6">
    <location>
        <begin position="220"/>
        <end position="240"/>
    </location>
</feature>